<organism evidence="5">
    <name type="scientific">bioreactor metagenome</name>
    <dbReference type="NCBI Taxonomy" id="1076179"/>
    <lineage>
        <taxon>unclassified sequences</taxon>
        <taxon>metagenomes</taxon>
        <taxon>ecological metagenomes</taxon>
    </lineage>
</organism>
<comment type="similarity">
    <text evidence="1">Belongs to the type-I restriction system S methylase family.</text>
</comment>
<dbReference type="AlphaFoldDB" id="A0A645BRG7"/>
<dbReference type="Gene3D" id="3.90.220.20">
    <property type="entry name" value="DNA methylase specificity domains"/>
    <property type="match status" value="1"/>
</dbReference>
<evidence type="ECO:0000313" key="5">
    <source>
        <dbReference type="EMBL" id="MPM68019.1"/>
    </source>
</evidence>
<dbReference type="SUPFAM" id="SSF116734">
    <property type="entry name" value="DNA methylase specificity domain"/>
    <property type="match status" value="1"/>
</dbReference>
<dbReference type="Pfam" id="PF01420">
    <property type="entry name" value="Methylase_S"/>
    <property type="match status" value="1"/>
</dbReference>
<comment type="caution">
    <text evidence="5">The sequence shown here is derived from an EMBL/GenBank/DDBJ whole genome shotgun (WGS) entry which is preliminary data.</text>
</comment>
<evidence type="ECO:0000256" key="1">
    <source>
        <dbReference type="ARBA" id="ARBA00010923"/>
    </source>
</evidence>
<reference evidence="5" key="1">
    <citation type="submission" date="2019-08" db="EMBL/GenBank/DDBJ databases">
        <authorList>
            <person name="Kucharzyk K."/>
            <person name="Murdoch R.W."/>
            <person name="Higgins S."/>
            <person name="Loffler F."/>
        </authorList>
    </citation>
    <scope>NUCLEOTIDE SEQUENCE</scope>
</reference>
<dbReference type="EMBL" id="VSSQ01022020">
    <property type="protein sequence ID" value="MPM68019.1"/>
    <property type="molecule type" value="Genomic_DNA"/>
</dbReference>
<evidence type="ECO:0000256" key="3">
    <source>
        <dbReference type="ARBA" id="ARBA00023125"/>
    </source>
</evidence>
<accession>A0A645BRG7</accession>
<keyword evidence="3" id="KW-0238">DNA-binding</keyword>
<proteinExistence type="inferred from homology"/>
<name>A0A645BRG7_9ZZZZ</name>
<gene>
    <name evidence="5" type="ORF">SDC9_114945</name>
</gene>
<evidence type="ECO:0000256" key="2">
    <source>
        <dbReference type="ARBA" id="ARBA00022747"/>
    </source>
</evidence>
<dbReference type="InterPro" id="IPR044946">
    <property type="entry name" value="Restrct_endonuc_typeI_TRD_sf"/>
</dbReference>
<dbReference type="GO" id="GO:0009307">
    <property type="term" value="P:DNA restriction-modification system"/>
    <property type="evidence" value="ECO:0007669"/>
    <property type="project" value="UniProtKB-KW"/>
</dbReference>
<evidence type="ECO:0000259" key="4">
    <source>
        <dbReference type="Pfam" id="PF01420"/>
    </source>
</evidence>
<keyword evidence="2" id="KW-0680">Restriction system</keyword>
<dbReference type="InterPro" id="IPR000055">
    <property type="entry name" value="Restrct_endonuc_typeI_TRD"/>
</dbReference>
<dbReference type="GO" id="GO:0003677">
    <property type="term" value="F:DNA binding"/>
    <property type="evidence" value="ECO:0007669"/>
    <property type="project" value="UniProtKB-KW"/>
</dbReference>
<sequence length="171" mass="19175">MAPVMMIAAASGFIEQSEKYSSDNAGQSLAKYTLLHRGELAYNHGASKYRKYGSCFALNIEAARVPFVYHCFDVGQNNPNFVAMVLNVPQIDNQLRRLVSSGARMDGLLNISFDSYKTVEIRLPAKAEQDKIADYLASFDNLITLHQRKQVEKTCRDQLSPDNDRMTKSTS</sequence>
<protein>
    <recommendedName>
        <fullName evidence="4">Type I restriction modification DNA specificity domain-containing protein</fullName>
    </recommendedName>
</protein>
<feature type="domain" description="Type I restriction modification DNA specificity" evidence="4">
    <location>
        <begin position="109"/>
        <end position="150"/>
    </location>
</feature>